<dbReference type="RefSeq" id="WP_180571385.1">
    <property type="nucleotide sequence ID" value="NZ_JACCKB010000080.1"/>
</dbReference>
<keyword evidence="2" id="KW-1185">Reference proteome</keyword>
<dbReference type="Proteomes" id="UP000569732">
    <property type="component" value="Unassembled WGS sequence"/>
</dbReference>
<proteinExistence type="predicted"/>
<sequence>MEYVRTNNNAESCSATLLKWILDELKAEEQKQPIKQGNSLTLGLLSYHATCNKRHEALMHAYFALKREKNLSKAEAILDL</sequence>
<comment type="caution">
    <text evidence="1">The sequence shown here is derived from an EMBL/GenBank/DDBJ whole genome shotgun (WGS) entry which is preliminary data.</text>
</comment>
<name>A0A853IH82_9GAMM</name>
<evidence type="ECO:0000313" key="1">
    <source>
        <dbReference type="EMBL" id="NYZ69391.1"/>
    </source>
</evidence>
<dbReference type="EMBL" id="JACCKB010000080">
    <property type="protein sequence ID" value="NYZ69391.1"/>
    <property type="molecule type" value="Genomic_DNA"/>
</dbReference>
<dbReference type="AlphaFoldDB" id="A0A853IH82"/>
<accession>A0A853IH82</accession>
<gene>
    <name evidence="1" type="ORF">H0A36_25565</name>
</gene>
<protein>
    <submittedName>
        <fullName evidence="1">Uncharacterized protein</fullName>
    </submittedName>
</protein>
<evidence type="ECO:0000313" key="2">
    <source>
        <dbReference type="Proteomes" id="UP000569732"/>
    </source>
</evidence>
<reference evidence="1 2" key="1">
    <citation type="submission" date="2020-07" db="EMBL/GenBank/DDBJ databases">
        <title>Endozoicomonas sp. nov., isolated from sediment.</title>
        <authorList>
            <person name="Gu T."/>
        </authorList>
    </citation>
    <scope>NUCLEOTIDE SEQUENCE [LARGE SCALE GENOMIC DNA]</scope>
    <source>
        <strain evidence="1 2">SM1973</strain>
    </source>
</reference>
<organism evidence="1 2">
    <name type="scientific">Spartinivicinus marinus</name>
    <dbReference type="NCBI Taxonomy" id="2994442"/>
    <lineage>
        <taxon>Bacteria</taxon>
        <taxon>Pseudomonadati</taxon>
        <taxon>Pseudomonadota</taxon>
        <taxon>Gammaproteobacteria</taxon>
        <taxon>Oceanospirillales</taxon>
        <taxon>Zooshikellaceae</taxon>
        <taxon>Spartinivicinus</taxon>
    </lineage>
</organism>